<feature type="region of interest" description="Disordered" evidence="1">
    <location>
        <begin position="220"/>
        <end position="240"/>
    </location>
</feature>
<name>A0AAV9Q5H3_9PEZI</name>
<keyword evidence="3" id="KW-1185">Reference proteome</keyword>
<feature type="region of interest" description="Disordered" evidence="1">
    <location>
        <begin position="1"/>
        <end position="20"/>
    </location>
</feature>
<evidence type="ECO:0000313" key="2">
    <source>
        <dbReference type="EMBL" id="KAK5535187.1"/>
    </source>
</evidence>
<feature type="compositionally biased region" description="Basic and acidic residues" evidence="1">
    <location>
        <begin position="221"/>
        <end position="233"/>
    </location>
</feature>
<gene>
    <name evidence="2" type="ORF">LTR25_006195</name>
</gene>
<sequence length="752" mass="84607">MPRTNAKSCLTARPAPAPWTASRCKRTLRQLTSFVNRLERWHKAFLAAQEAEGAKDDIEEEEQEADTDEAPDWLASHTTLRNKRPKKKYSSRRTTAPKTPLSKRRLPRRPVDTPRNDAIQSISVTIERQTAPQPGQSQHATRGVERCRTAIGHNGDFSREWSPSTAHLAQEHGAIIQQGWSTVTTFLVVTSDPELPLRRETREVPPRLGARSLYDMSLDSASRHTVEQQKENESETDGYEGQQDILGSYLQQLEDLFGDPKSGWPSLRKAVRACGIHLITRITKSGALRYNRATQLVSRCRNPFLGDFRQAMSLALVEAHSRNYDANATFYHIPDDSIPADSSDRQSLEGSMPVLLTLRQLQEAEDPASVIDRSIRYRHLRSHLELYNRSEDHPNLPVPELLETVFVGALSPWGWMDRRGPLRGGPPDTKRAYGHVMSKALWGRLKATLNLILSFCGHAATSTTYNPIIERMSKKVQALVELDIHSQMSYYQLCLAAHIFFGSLFQRLINGCGVDAGLLTSLDTVISYECLSTVLGGVIAAILCMSAESGTTLQHFLEQLLALDCKDYRNLSTAVAKIGAGAAQEYTMTYPERYTDERWAEDISEKFQAKLRHVVGRVPRTPSLKLQPTYLWDATIAEWVAETPQASQSNNKKKLTTSRDQICAVDRSGNDQELPIVRPALAPLSGNIATMDANRKKRKSAPTDLETHWDDDFQYKKVKRFDLQKSPRTTPELRAQRLWADDGSDDELSLLE</sequence>
<evidence type="ECO:0000313" key="3">
    <source>
        <dbReference type="Proteomes" id="UP001345827"/>
    </source>
</evidence>
<dbReference type="Proteomes" id="UP001345827">
    <property type="component" value="Unassembled WGS sequence"/>
</dbReference>
<feature type="region of interest" description="Disordered" evidence="1">
    <location>
        <begin position="50"/>
        <end position="116"/>
    </location>
</feature>
<feature type="compositionally biased region" description="Basic residues" evidence="1">
    <location>
        <begin position="80"/>
        <end position="91"/>
    </location>
</feature>
<dbReference type="EMBL" id="JAXLQG010000010">
    <property type="protein sequence ID" value="KAK5535187.1"/>
    <property type="molecule type" value="Genomic_DNA"/>
</dbReference>
<accession>A0AAV9Q5H3</accession>
<dbReference type="AlphaFoldDB" id="A0AAV9Q5H3"/>
<feature type="compositionally biased region" description="Acidic residues" evidence="1">
    <location>
        <begin position="742"/>
        <end position="752"/>
    </location>
</feature>
<protein>
    <submittedName>
        <fullName evidence="2">Uncharacterized protein</fullName>
    </submittedName>
</protein>
<feature type="compositionally biased region" description="Acidic residues" evidence="1">
    <location>
        <begin position="57"/>
        <end position="71"/>
    </location>
</feature>
<comment type="caution">
    <text evidence="2">The sequence shown here is derived from an EMBL/GenBank/DDBJ whole genome shotgun (WGS) entry which is preliminary data.</text>
</comment>
<reference evidence="2 3" key="1">
    <citation type="submission" date="2023-06" db="EMBL/GenBank/DDBJ databases">
        <title>Black Yeasts Isolated from many extreme environments.</title>
        <authorList>
            <person name="Coleine C."/>
            <person name="Stajich J.E."/>
            <person name="Selbmann L."/>
        </authorList>
    </citation>
    <scope>NUCLEOTIDE SEQUENCE [LARGE SCALE GENOMIC DNA]</scope>
    <source>
        <strain evidence="2 3">CCFEE 5887</strain>
    </source>
</reference>
<feature type="region of interest" description="Disordered" evidence="1">
    <location>
        <begin position="724"/>
        <end position="752"/>
    </location>
</feature>
<evidence type="ECO:0000256" key="1">
    <source>
        <dbReference type="SAM" id="MobiDB-lite"/>
    </source>
</evidence>
<organism evidence="2 3">
    <name type="scientific">Vermiconidia calcicola</name>
    <dbReference type="NCBI Taxonomy" id="1690605"/>
    <lineage>
        <taxon>Eukaryota</taxon>
        <taxon>Fungi</taxon>
        <taxon>Dikarya</taxon>
        <taxon>Ascomycota</taxon>
        <taxon>Pezizomycotina</taxon>
        <taxon>Dothideomycetes</taxon>
        <taxon>Dothideomycetidae</taxon>
        <taxon>Mycosphaerellales</taxon>
        <taxon>Extremaceae</taxon>
        <taxon>Vermiconidia</taxon>
    </lineage>
</organism>
<proteinExistence type="predicted"/>